<evidence type="ECO:0000313" key="2">
    <source>
        <dbReference type="EMBL" id="BBO85824.1"/>
    </source>
</evidence>
<proteinExistence type="predicted"/>
<evidence type="ECO:0000313" key="3">
    <source>
        <dbReference type="Proteomes" id="UP000425960"/>
    </source>
</evidence>
<reference evidence="2 3" key="1">
    <citation type="submission" date="2019-11" db="EMBL/GenBank/DDBJ databases">
        <title>Comparative genomics of hydrocarbon-degrading Desulfosarcina strains.</title>
        <authorList>
            <person name="Watanabe M."/>
            <person name="Kojima H."/>
            <person name="Fukui M."/>
        </authorList>
    </citation>
    <scope>NUCLEOTIDE SEQUENCE [LARGE SCALE GENOMIC DNA]</scope>
    <source>
        <strain evidence="2 3">28bB2T</strain>
    </source>
</reference>
<dbReference type="InterPro" id="IPR015011">
    <property type="entry name" value="Threonyl-tRNA_syn_edit_dom_arc"/>
</dbReference>
<dbReference type="RefSeq" id="WP_155325304.1">
    <property type="nucleotide sequence ID" value="NZ_AP021876.1"/>
</dbReference>
<organism evidence="2 3">
    <name type="scientific">Desulfosarcina ovata subsp. sediminis</name>
    <dbReference type="NCBI Taxonomy" id="885957"/>
    <lineage>
        <taxon>Bacteria</taxon>
        <taxon>Pseudomonadati</taxon>
        <taxon>Thermodesulfobacteriota</taxon>
        <taxon>Desulfobacteria</taxon>
        <taxon>Desulfobacterales</taxon>
        <taxon>Desulfosarcinaceae</taxon>
        <taxon>Desulfosarcina</taxon>
    </lineage>
</organism>
<dbReference type="Pfam" id="PF08915">
    <property type="entry name" value="tRNA-Thr_ED"/>
    <property type="match status" value="1"/>
</dbReference>
<accession>A0A5K8A099</accession>
<protein>
    <recommendedName>
        <fullName evidence="1">Threonyl-tRNA synthetase editing domain-containing protein</fullName>
    </recommendedName>
</protein>
<dbReference type="GO" id="GO:0004829">
    <property type="term" value="F:threonine-tRNA ligase activity"/>
    <property type="evidence" value="ECO:0007669"/>
    <property type="project" value="InterPro"/>
</dbReference>
<evidence type="ECO:0000259" key="1">
    <source>
        <dbReference type="Pfam" id="PF08915"/>
    </source>
</evidence>
<dbReference type="Gene3D" id="3.50.80.10">
    <property type="entry name" value="D-tyrosyl-tRNA(Tyr) deacylase"/>
    <property type="match status" value="1"/>
</dbReference>
<dbReference type="AlphaFoldDB" id="A0A5K8A099"/>
<gene>
    <name evidence="2" type="ORF">DSCO28_63900</name>
</gene>
<dbReference type="InterPro" id="IPR023509">
    <property type="entry name" value="DTD-like_sf"/>
</dbReference>
<feature type="domain" description="Threonyl-tRNA synthetase editing" evidence="1">
    <location>
        <begin position="1"/>
        <end position="134"/>
    </location>
</feature>
<name>A0A5K8A099_9BACT</name>
<sequence>MRILFWYCDRFAWHPTLKTLENAPDAAPMSCERSVVAFIHVEPADVAEGHPAETKLVKNAKWLARKWETRQVVLHSFTHLGEEKADPAAAGALIDRAQQRLETAGYTAIKTPYGYFNDLSIEAPGHPLARIYKEF</sequence>
<dbReference type="GO" id="GO:0005524">
    <property type="term" value="F:ATP binding"/>
    <property type="evidence" value="ECO:0007669"/>
    <property type="project" value="InterPro"/>
</dbReference>
<dbReference type="GO" id="GO:0008270">
    <property type="term" value="F:zinc ion binding"/>
    <property type="evidence" value="ECO:0007669"/>
    <property type="project" value="InterPro"/>
</dbReference>
<dbReference type="EMBL" id="AP021876">
    <property type="protein sequence ID" value="BBO85824.1"/>
    <property type="molecule type" value="Genomic_DNA"/>
</dbReference>
<dbReference type="Proteomes" id="UP000425960">
    <property type="component" value="Chromosome"/>
</dbReference>
<dbReference type="GO" id="GO:0005737">
    <property type="term" value="C:cytoplasm"/>
    <property type="evidence" value="ECO:0007669"/>
    <property type="project" value="InterPro"/>
</dbReference>
<dbReference type="KEGG" id="dov:DSCO28_63900"/>